<dbReference type="AlphaFoldDB" id="A0A8X6YXR7"/>
<accession>A0A8X6YXR7</accession>
<dbReference type="EMBL" id="BMAV01022692">
    <property type="protein sequence ID" value="GFY77894.1"/>
    <property type="molecule type" value="Genomic_DNA"/>
</dbReference>
<dbReference type="Proteomes" id="UP000886998">
    <property type="component" value="Unassembled WGS sequence"/>
</dbReference>
<reference evidence="1" key="1">
    <citation type="submission" date="2020-08" db="EMBL/GenBank/DDBJ databases">
        <title>Multicomponent nature underlies the extraordinary mechanical properties of spider dragline silk.</title>
        <authorList>
            <person name="Kono N."/>
            <person name="Nakamura H."/>
            <person name="Mori M."/>
            <person name="Yoshida Y."/>
            <person name="Ohtoshi R."/>
            <person name="Malay A.D."/>
            <person name="Moran D.A.P."/>
            <person name="Tomita M."/>
            <person name="Numata K."/>
            <person name="Arakawa K."/>
        </authorList>
    </citation>
    <scope>NUCLEOTIDE SEQUENCE</scope>
</reference>
<dbReference type="OrthoDB" id="6434971at2759"/>
<sequence>MRNVTAQTGYKSQVVRKKPFTSLQNQKKRFEFAKTHQLKTNNFRKSYLVLKSLIPVENSKTPATMERDAANPLSPSLSRTVRGRARWCDGCREGHMSLGWFVSDGTGGGENGGKLESHVIDETAFKIGS</sequence>
<evidence type="ECO:0008006" key="3">
    <source>
        <dbReference type="Google" id="ProtNLM"/>
    </source>
</evidence>
<comment type="caution">
    <text evidence="1">The sequence shown here is derived from an EMBL/GenBank/DDBJ whole genome shotgun (WGS) entry which is preliminary data.</text>
</comment>
<protein>
    <recommendedName>
        <fullName evidence="3">Transposase Tc1-like domain-containing protein</fullName>
    </recommendedName>
</protein>
<evidence type="ECO:0000313" key="1">
    <source>
        <dbReference type="EMBL" id="GFY77894.1"/>
    </source>
</evidence>
<evidence type="ECO:0000313" key="2">
    <source>
        <dbReference type="Proteomes" id="UP000886998"/>
    </source>
</evidence>
<name>A0A8X6YXR7_9ARAC</name>
<keyword evidence="2" id="KW-1185">Reference proteome</keyword>
<organism evidence="1 2">
    <name type="scientific">Trichonephila inaurata madagascariensis</name>
    <dbReference type="NCBI Taxonomy" id="2747483"/>
    <lineage>
        <taxon>Eukaryota</taxon>
        <taxon>Metazoa</taxon>
        <taxon>Ecdysozoa</taxon>
        <taxon>Arthropoda</taxon>
        <taxon>Chelicerata</taxon>
        <taxon>Arachnida</taxon>
        <taxon>Araneae</taxon>
        <taxon>Araneomorphae</taxon>
        <taxon>Entelegynae</taxon>
        <taxon>Araneoidea</taxon>
        <taxon>Nephilidae</taxon>
        <taxon>Trichonephila</taxon>
        <taxon>Trichonephila inaurata</taxon>
    </lineage>
</organism>
<proteinExistence type="predicted"/>
<gene>
    <name evidence="1" type="ORF">TNIN_119061</name>
</gene>